<dbReference type="GeneTree" id="ENSGT00940000178461"/>
<protein>
    <recommendedName>
        <fullName evidence="3">SAP domain-containing protein</fullName>
    </recommendedName>
</protein>
<dbReference type="GO" id="GO:0005634">
    <property type="term" value="C:nucleus"/>
    <property type="evidence" value="ECO:0007669"/>
    <property type="project" value="TreeGrafter"/>
</dbReference>
<dbReference type="Proteomes" id="UP000261660">
    <property type="component" value="Unplaced"/>
</dbReference>
<dbReference type="InterPro" id="IPR052240">
    <property type="entry name" value="SAP_domain_ribonucleoprotein"/>
</dbReference>
<evidence type="ECO:0000313" key="5">
    <source>
        <dbReference type="Proteomes" id="UP000261660"/>
    </source>
</evidence>
<proteinExistence type="inferred from homology"/>
<sequence>MASVDVKKLKVNELKEELQRRGLDTKGLKADLVERLKTALEAETNTDNVSFTFQI</sequence>
<reference evidence="4" key="2">
    <citation type="submission" date="2025-09" db="UniProtKB">
        <authorList>
            <consortium name="Ensembl"/>
        </authorList>
    </citation>
    <scope>IDENTIFICATION</scope>
</reference>
<organism evidence="4 5">
    <name type="scientific">Labrus bergylta</name>
    <name type="common">ballan wrasse</name>
    <dbReference type="NCBI Taxonomy" id="56723"/>
    <lineage>
        <taxon>Eukaryota</taxon>
        <taxon>Metazoa</taxon>
        <taxon>Chordata</taxon>
        <taxon>Craniata</taxon>
        <taxon>Vertebrata</taxon>
        <taxon>Euteleostomi</taxon>
        <taxon>Actinopterygii</taxon>
        <taxon>Neopterygii</taxon>
        <taxon>Teleostei</taxon>
        <taxon>Neoteleostei</taxon>
        <taxon>Acanthomorphata</taxon>
        <taxon>Eupercaria</taxon>
        <taxon>Labriformes</taxon>
        <taxon>Labridae</taxon>
        <taxon>Labrus</taxon>
    </lineage>
</organism>
<reference evidence="4" key="1">
    <citation type="submission" date="2025-08" db="UniProtKB">
        <authorList>
            <consortium name="Ensembl"/>
        </authorList>
    </citation>
    <scope>IDENTIFICATION</scope>
</reference>
<keyword evidence="5" id="KW-1185">Reference proteome</keyword>
<dbReference type="PROSITE" id="PS50800">
    <property type="entry name" value="SAP"/>
    <property type="match status" value="1"/>
</dbReference>
<dbReference type="GO" id="GO:0016973">
    <property type="term" value="P:poly(A)+ mRNA export from nucleus"/>
    <property type="evidence" value="ECO:0007669"/>
    <property type="project" value="TreeGrafter"/>
</dbReference>
<dbReference type="AlphaFoldDB" id="A0A3Q3FFC1"/>
<dbReference type="Pfam" id="PF02037">
    <property type="entry name" value="SAP"/>
    <property type="match status" value="1"/>
</dbReference>
<dbReference type="SMART" id="SM00513">
    <property type="entry name" value="SAP"/>
    <property type="match status" value="1"/>
</dbReference>
<dbReference type="PANTHER" id="PTHR46551:SF1">
    <property type="entry name" value="SAP DOMAIN-CONTAINING RIBONUCLEOPROTEIN"/>
    <property type="match status" value="1"/>
</dbReference>
<dbReference type="Ensembl" id="ENSLBET00000019260.1">
    <property type="protein sequence ID" value="ENSLBEP00000018244.1"/>
    <property type="gene ID" value="ENSLBEG00000014056.1"/>
</dbReference>
<dbReference type="SUPFAM" id="SSF68906">
    <property type="entry name" value="SAP domain"/>
    <property type="match status" value="1"/>
</dbReference>
<dbReference type="FunFam" id="1.10.720.30:FF:000004">
    <property type="entry name" value="heterogeneous nuclear ribonucleoprotein U isoform X1"/>
    <property type="match status" value="1"/>
</dbReference>
<dbReference type="Gene3D" id="1.10.720.30">
    <property type="entry name" value="SAP domain"/>
    <property type="match status" value="1"/>
</dbReference>
<feature type="domain" description="SAP" evidence="3">
    <location>
        <begin position="6"/>
        <end position="40"/>
    </location>
</feature>
<dbReference type="InterPro" id="IPR036361">
    <property type="entry name" value="SAP_dom_sf"/>
</dbReference>
<dbReference type="InterPro" id="IPR003034">
    <property type="entry name" value="SAP_dom"/>
</dbReference>
<name>A0A3Q3FFC1_9LABR</name>
<evidence type="ECO:0000256" key="2">
    <source>
        <dbReference type="ARBA" id="ARBA00046328"/>
    </source>
</evidence>
<dbReference type="InParanoid" id="A0A3Q3FFC1"/>
<comment type="similarity">
    <text evidence="2">Belongs to the SAP domain-containing ribonucleoprotein family.</text>
</comment>
<dbReference type="PANTHER" id="PTHR46551">
    <property type="entry name" value="SAP DOMAIN-CONTAINING RIBONUCLEOPROTEIN"/>
    <property type="match status" value="1"/>
</dbReference>
<evidence type="ECO:0000313" key="4">
    <source>
        <dbReference type="Ensembl" id="ENSLBEP00000018244.1"/>
    </source>
</evidence>
<evidence type="ECO:0000259" key="3">
    <source>
        <dbReference type="PROSITE" id="PS50800"/>
    </source>
</evidence>
<accession>A0A3Q3FFC1</accession>
<evidence type="ECO:0000256" key="1">
    <source>
        <dbReference type="ARBA" id="ARBA00022553"/>
    </source>
</evidence>
<keyword evidence="1" id="KW-0597">Phosphoprotein</keyword>
<dbReference type="STRING" id="56723.ENSLBEP00000018244"/>